<comment type="caution">
    <text evidence="2">The sequence shown here is derived from an EMBL/GenBank/DDBJ whole genome shotgun (WGS) entry which is preliminary data.</text>
</comment>
<keyword evidence="1" id="KW-0472">Membrane</keyword>
<gene>
    <name evidence="2" type="ORF">MRX98_01270</name>
</gene>
<keyword evidence="1" id="KW-1133">Transmembrane helix</keyword>
<evidence type="ECO:0000313" key="2">
    <source>
        <dbReference type="EMBL" id="MCJ8499189.1"/>
    </source>
</evidence>
<feature type="transmembrane region" description="Helical" evidence="1">
    <location>
        <begin position="53"/>
        <end position="78"/>
    </location>
</feature>
<keyword evidence="3" id="KW-1185">Reference proteome</keyword>
<protein>
    <submittedName>
        <fullName evidence="2">SoxR reducing system RseC family protein</fullName>
    </submittedName>
</protein>
<evidence type="ECO:0000256" key="1">
    <source>
        <dbReference type="SAM" id="Phobius"/>
    </source>
</evidence>
<dbReference type="InterPro" id="IPR026268">
    <property type="entry name" value="RseC"/>
</dbReference>
<name>A0AA41QZG3_9BACT</name>
<dbReference type="PANTHER" id="PTHR35867">
    <property type="entry name" value="PROTEIN RSEC"/>
    <property type="match status" value="1"/>
</dbReference>
<keyword evidence="1" id="KW-0812">Transmembrane</keyword>
<accession>A0AA41QZG3</accession>
<reference evidence="2" key="1">
    <citation type="submission" date="2022-04" db="EMBL/GenBank/DDBJ databases">
        <title>Desulfatitalea alkaliphila sp. nov., a novel anaerobic sulfate-reducing bacterium isolated from terrestrial mud volcano, Taman Peninsula, Russia.</title>
        <authorList>
            <person name="Khomyakova M.A."/>
            <person name="Merkel A.Y."/>
            <person name="Slobodkin A.I."/>
        </authorList>
    </citation>
    <scope>NUCLEOTIDE SEQUENCE</scope>
    <source>
        <strain evidence="2">M08but</strain>
    </source>
</reference>
<dbReference type="Pfam" id="PF04246">
    <property type="entry name" value="RseC_MucC"/>
    <property type="match status" value="1"/>
</dbReference>
<feature type="transmembrane region" description="Helical" evidence="1">
    <location>
        <begin position="90"/>
        <end position="108"/>
    </location>
</feature>
<dbReference type="PIRSF" id="PIRSF004923">
    <property type="entry name" value="RseC"/>
    <property type="match status" value="1"/>
</dbReference>
<dbReference type="AlphaFoldDB" id="A0AA41QZG3"/>
<sequence>MTNRTGACGGCHTGAGDACRSCLTVSKMESRVANPINARTGDMVKIRLRTSELLKGAFIFYLMPVLLLLCGAFAGLWLAQPMGWNETAGAVLMGGAGLAAGVVLVVLLDRTRYVRRRMMPTITAVVTDAGRFARRHPSCCS</sequence>
<evidence type="ECO:0000313" key="3">
    <source>
        <dbReference type="Proteomes" id="UP001165427"/>
    </source>
</evidence>
<dbReference type="EMBL" id="JALJRB010000001">
    <property type="protein sequence ID" value="MCJ8499189.1"/>
    <property type="molecule type" value="Genomic_DNA"/>
</dbReference>
<proteinExistence type="predicted"/>
<dbReference type="Proteomes" id="UP001165427">
    <property type="component" value="Unassembled WGS sequence"/>
</dbReference>
<dbReference type="InterPro" id="IPR007359">
    <property type="entry name" value="SigmaE_reg_RseC_MucC"/>
</dbReference>
<dbReference type="PANTHER" id="PTHR35867:SF1">
    <property type="entry name" value="PROTEIN RSEC"/>
    <property type="match status" value="1"/>
</dbReference>
<organism evidence="2 3">
    <name type="scientific">Desulfatitalea alkaliphila</name>
    <dbReference type="NCBI Taxonomy" id="2929485"/>
    <lineage>
        <taxon>Bacteria</taxon>
        <taxon>Pseudomonadati</taxon>
        <taxon>Thermodesulfobacteriota</taxon>
        <taxon>Desulfobacteria</taxon>
        <taxon>Desulfobacterales</taxon>
        <taxon>Desulfosarcinaceae</taxon>
        <taxon>Desulfatitalea</taxon>
    </lineage>
</organism>